<evidence type="ECO:0000313" key="1">
    <source>
        <dbReference type="EnsemblPlants" id="MELO3C011344.2.1"/>
    </source>
</evidence>
<dbReference type="Gramene" id="MELO3C011344.2.1">
    <property type="protein sequence ID" value="MELO3C011344.2.1"/>
    <property type="gene ID" value="MELO3C011344.2"/>
</dbReference>
<organism evidence="1">
    <name type="scientific">Cucumis melo</name>
    <name type="common">Muskmelon</name>
    <dbReference type="NCBI Taxonomy" id="3656"/>
    <lineage>
        <taxon>Eukaryota</taxon>
        <taxon>Viridiplantae</taxon>
        <taxon>Streptophyta</taxon>
        <taxon>Embryophyta</taxon>
        <taxon>Tracheophyta</taxon>
        <taxon>Spermatophyta</taxon>
        <taxon>Magnoliopsida</taxon>
        <taxon>eudicotyledons</taxon>
        <taxon>Gunneridae</taxon>
        <taxon>Pentapetalae</taxon>
        <taxon>rosids</taxon>
        <taxon>fabids</taxon>
        <taxon>Cucurbitales</taxon>
        <taxon>Cucurbitaceae</taxon>
        <taxon>Benincaseae</taxon>
        <taxon>Cucumis</taxon>
    </lineage>
</organism>
<dbReference type="AlphaFoldDB" id="A0A9I9D1B9"/>
<dbReference type="PANTHER" id="PTHR35097:SF1">
    <property type="entry name" value="GDSL ESTERASE_LIPASE"/>
    <property type="match status" value="1"/>
</dbReference>
<accession>A0A9I9D1B9</accession>
<dbReference type="PANTHER" id="PTHR35097">
    <property type="entry name" value="GDSL ESTERASE/LIPASE"/>
    <property type="match status" value="1"/>
</dbReference>
<protein>
    <submittedName>
        <fullName evidence="1">Uncharacterized protein</fullName>
    </submittedName>
</protein>
<sequence length="200" mass="22272">MEPVTFVVDKLKGFGTATQNFFYGLVHRREKSARRSPIEILKRLQREAFSDLMRLRDRQDKVEKVLSLYNTQRSSPFQENATHVKGEVNILGALLFMSVIDNHSFDALHRAGISTGIHSRLTFETTVRESDSLVAEFVANQKAKVDFGVDSGSELTLSKVLYKANVGDWMSATVVPVGARCRDVAVIANPSHQVVGKGSY</sequence>
<name>A0A9I9D1B9_CUCME</name>
<dbReference type="EnsemblPlants" id="MELO3C011344.2.1">
    <property type="protein sequence ID" value="MELO3C011344.2.1"/>
    <property type="gene ID" value="MELO3C011344.2"/>
</dbReference>
<proteinExistence type="predicted"/>
<reference evidence="1" key="1">
    <citation type="submission" date="2023-03" db="UniProtKB">
        <authorList>
            <consortium name="EnsemblPlants"/>
        </authorList>
    </citation>
    <scope>IDENTIFICATION</scope>
</reference>